<evidence type="ECO:0000313" key="2">
    <source>
        <dbReference type="EMBL" id="MBC3808362.1"/>
    </source>
</evidence>
<dbReference type="RefSeq" id="WP_186923435.1">
    <property type="nucleotide sequence ID" value="NZ_JACOFW010000015.1"/>
</dbReference>
<evidence type="ECO:0000313" key="3">
    <source>
        <dbReference type="Proteomes" id="UP000648257"/>
    </source>
</evidence>
<keyword evidence="1" id="KW-0732">Signal</keyword>
<comment type="caution">
    <text evidence="2">The sequence shown here is derived from an EMBL/GenBank/DDBJ whole genome shotgun (WGS) entry which is preliminary data.</text>
</comment>
<protein>
    <submittedName>
        <fullName evidence="2">Uncharacterized protein</fullName>
    </submittedName>
</protein>
<organism evidence="2 3">
    <name type="scientific">Undibacterium seohonense</name>
    <dbReference type="NCBI Taxonomy" id="1344950"/>
    <lineage>
        <taxon>Bacteria</taxon>
        <taxon>Pseudomonadati</taxon>
        <taxon>Pseudomonadota</taxon>
        <taxon>Betaproteobacteria</taxon>
        <taxon>Burkholderiales</taxon>
        <taxon>Oxalobacteraceae</taxon>
        <taxon>Undibacterium</taxon>
    </lineage>
</organism>
<dbReference type="EMBL" id="JACOFW010000015">
    <property type="protein sequence ID" value="MBC3808362.1"/>
    <property type="molecule type" value="Genomic_DNA"/>
</dbReference>
<accession>A0ABR6X6I8</accession>
<feature type="chain" id="PRO_5046541016" evidence="1">
    <location>
        <begin position="22"/>
        <end position="100"/>
    </location>
</feature>
<reference evidence="2 3" key="1">
    <citation type="submission" date="2020-08" db="EMBL/GenBank/DDBJ databases">
        <title>Novel species isolated from subtropical streams in China.</title>
        <authorList>
            <person name="Lu H."/>
        </authorList>
    </citation>
    <scope>NUCLEOTIDE SEQUENCE [LARGE SCALE GENOMIC DNA]</scope>
    <source>
        <strain evidence="2 3">KACC 16656</strain>
    </source>
</reference>
<dbReference type="Proteomes" id="UP000648257">
    <property type="component" value="Unassembled WGS sequence"/>
</dbReference>
<name>A0ABR6X6I8_9BURK</name>
<evidence type="ECO:0000256" key="1">
    <source>
        <dbReference type="SAM" id="SignalP"/>
    </source>
</evidence>
<feature type="signal peptide" evidence="1">
    <location>
        <begin position="1"/>
        <end position="21"/>
    </location>
</feature>
<gene>
    <name evidence="2" type="ORF">H8K52_13495</name>
</gene>
<keyword evidence="3" id="KW-1185">Reference proteome</keyword>
<sequence length="100" mass="10743">MKTTYIIFAMVSLSFSTSGIAQSNAKSSTTNQASAVNAIASVELKSGPLADFYELVAQHQPPKHPQEHASTISQISKNLPTAKMVLELAENIKAEQKTKP</sequence>
<proteinExistence type="predicted"/>